<evidence type="ECO:0000313" key="3">
    <source>
        <dbReference type="Proteomes" id="UP000199409"/>
    </source>
</evidence>
<feature type="transmembrane region" description="Helical" evidence="1">
    <location>
        <begin position="60"/>
        <end position="82"/>
    </location>
</feature>
<keyword evidence="1" id="KW-0812">Transmembrane</keyword>
<evidence type="ECO:0000313" key="2">
    <source>
        <dbReference type="EMBL" id="SEA11065.1"/>
    </source>
</evidence>
<organism evidence="2 3">
    <name type="scientific">Desulfuromusa kysingii</name>
    <dbReference type="NCBI Taxonomy" id="37625"/>
    <lineage>
        <taxon>Bacteria</taxon>
        <taxon>Pseudomonadati</taxon>
        <taxon>Thermodesulfobacteriota</taxon>
        <taxon>Desulfuromonadia</taxon>
        <taxon>Desulfuromonadales</taxon>
        <taxon>Geopsychrobacteraceae</taxon>
        <taxon>Desulfuromusa</taxon>
    </lineage>
</organism>
<feature type="transmembrane region" description="Helical" evidence="1">
    <location>
        <begin position="246"/>
        <end position="264"/>
    </location>
</feature>
<name>A0A1H3YHP5_9BACT</name>
<proteinExistence type="predicted"/>
<feature type="transmembrane region" description="Helical" evidence="1">
    <location>
        <begin position="402"/>
        <end position="418"/>
    </location>
</feature>
<feature type="transmembrane region" description="Helical" evidence="1">
    <location>
        <begin position="28"/>
        <end position="48"/>
    </location>
</feature>
<feature type="transmembrane region" description="Helical" evidence="1">
    <location>
        <begin position="199"/>
        <end position="216"/>
    </location>
</feature>
<dbReference type="AlphaFoldDB" id="A0A1H3YHP5"/>
<dbReference type="RefSeq" id="WP_139167479.1">
    <property type="nucleotide sequence ID" value="NZ_FNQN01000003.1"/>
</dbReference>
<dbReference type="EMBL" id="FNQN01000003">
    <property type="protein sequence ID" value="SEA11065.1"/>
    <property type="molecule type" value="Genomic_DNA"/>
</dbReference>
<feature type="transmembrane region" description="Helical" evidence="1">
    <location>
        <begin position="172"/>
        <end position="192"/>
    </location>
</feature>
<keyword evidence="1" id="KW-0472">Membrane</keyword>
<feature type="transmembrane region" description="Helical" evidence="1">
    <location>
        <begin position="366"/>
        <end position="390"/>
    </location>
</feature>
<accession>A0A1H3YHP5</accession>
<keyword evidence="3" id="KW-1185">Reference proteome</keyword>
<reference evidence="2 3" key="1">
    <citation type="submission" date="2016-10" db="EMBL/GenBank/DDBJ databases">
        <authorList>
            <person name="de Groot N.N."/>
        </authorList>
    </citation>
    <scope>NUCLEOTIDE SEQUENCE [LARGE SCALE GENOMIC DNA]</scope>
    <source>
        <strain evidence="2 3">DSM 7343</strain>
    </source>
</reference>
<feature type="transmembrane region" description="Helical" evidence="1">
    <location>
        <begin position="109"/>
        <end position="126"/>
    </location>
</feature>
<keyword evidence="1" id="KW-1133">Transmembrane helix</keyword>
<sequence length="451" mass="50338">MIFSILFCLIIFTVAVWRIESRCRFILTPFMVLMYFELVRILPAFVLSQNPTLNLASSGYPLLVASCAFFFLVVGFVLGYFYRPTGADRVLALTAAGGSRLTLNRNETIGVFVLAMLLAIVGFWFYRGVPVTLSSLVSLFGGGAQDAAMMVRDQRYLLTKSHYFGGEYRGQGIVRILMFQGWTLICCFTLIASMERKTARSIIMFLISLIAAWLFVAGDGSRGNFLNLLIVLTIAYSIRRPLSMRTLLFIGSFIVMMGISLSLYSTKGHQYLSEGDGQFFTNMGSMIFDRIFLGNARNDIFIIELVKSGVWDLRWGGIHLRDAISSIPSVQYGMPLSYELSQYQDFNLGKTTFSSGTYLSKVFADFGLWGVPPIFLLIGFSIGLIQRWVFRPVSGAWSTAKLALIIFLAGALVSSGFIGVISKLVILIIISLFHSLFIGSIKWCRRQLNSL</sequence>
<dbReference type="Proteomes" id="UP000199409">
    <property type="component" value="Unassembled WGS sequence"/>
</dbReference>
<gene>
    <name evidence="2" type="ORF">SAMN05660420_01245</name>
</gene>
<dbReference type="STRING" id="37625.SAMN05660420_01245"/>
<evidence type="ECO:0000256" key="1">
    <source>
        <dbReference type="SAM" id="Phobius"/>
    </source>
</evidence>
<dbReference type="OrthoDB" id="10001309at2"/>
<evidence type="ECO:0008006" key="4">
    <source>
        <dbReference type="Google" id="ProtNLM"/>
    </source>
</evidence>
<protein>
    <recommendedName>
        <fullName evidence="4">Oligosaccharide repeat unit polymerase</fullName>
    </recommendedName>
</protein>